<accession>A8MB18</accession>
<evidence type="ECO:0000313" key="5">
    <source>
        <dbReference type="Proteomes" id="UP000001137"/>
    </source>
</evidence>
<proteinExistence type="inferred from homology"/>
<dbReference type="PANTHER" id="PTHR38136">
    <property type="entry name" value="DNA REPAIR PROTEIN"/>
    <property type="match status" value="1"/>
</dbReference>
<dbReference type="Pfam" id="PF04894">
    <property type="entry name" value="Nre_N"/>
    <property type="match status" value="1"/>
</dbReference>
<dbReference type="KEGG" id="cma:Cmaq_1830"/>
<dbReference type="AlphaFoldDB" id="A8MB18"/>
<reference evidence="4 5" key="1">
    <citation type="submission" date="2007-10" db="EMBL/GenBank/DDBJ databases">
        <title>Complete sequence of Caldivirga maquilingensis IC-167.</title>
        <authorList>
            <consortium name="US DOE Joint Genome Institute"/>
            <person name="Copeland A."/>
            <person name="Lucas S."/>
            <person name="Lapidus A."/>
            <person name="Barry K."/>
            <person name="Glavina del Rio T."/>
            <person name="Dalin E."/>
            <person name="Tice H."/>
            <person name="Pitluck S."/>
            <person name="Saunders E."/>
            <person name="Brettin T."/>
            <person name="Bruce D."/>
            <person name="Detter J.C."/>
            <person name="Han C."/>
            <person name="Schmutz J."/>
            <person name="Larimer F."/>
            <person name="Land M."/>
            <person name="Hauser L."/>
            <person name="Kyrpides N."/>
            <person name="Ivanova N."/>
            <person name="Biddle J.F."/>
            <person name="Zhang Z."/>
            <person name="Fitz-Gibbon S.T."/>
            <person name="Lowe T.M."/>
            <person name="Saltikov C."/>
            <person name="House C.H."/>
            <person name="Richardson P."/>
        </authorList>
    </citation>
    <scope>NUCLEOTIDE SEQUENCE [LARGE SCALE GENOMIC DNA]</scope>
    <source>
        <strain evidence="5">ATCC 700844 / DSM 13496 / JCM 10307 / IC-167</strain>
    </source>
</reference>
<keyword evidence="5" id="KW-1185">Reference proteome</keyword>
<dbReference type="InterPro" id="IPR033167">
    <property type="entry name" value="Nre"/>
</dbReference>
<dbReference type="GO" id="GO:0006281">
    <property type="term" value="P:DNA repair"/>
    <property type="evidence" value="ECO:0007669"/>
    <property type="project" value="UniProtKB-UniRule"/>
</dbReference>
<dbReference type="Proteomes" id="UP000001137">
    <property type="component" value="Chromosome"/>
</dbReference>
<dbReference type="InterPro" id="IPR006979">
    <property type="entry name" value="Nre_C"/>
</dbReference>
<evidence type="ECO:0000259" key="2">
    <source>
        <dbReference type="Pfam" id="PF04894"/>
    </source>
</evidence>
<dbReference type="PANTHER" id="PTHR38136:SF2">
    <property type="entry name" value="DNA REPAIR PROTEIN"/>
    <property type="match status" value="1"/>
</dbReference>
<dbReference type="eggNOG" id="arCOG04269">
    <property type="taxonomic scope" value="Archaea"/>
</dbReference>
<dbReference type="STRING" id="397948.Cmaq_1830"/>
<name>A8MB18_CALMQ</name>
<gene>
    <name evidence="4" type="ordered locus">Cmaq_1830</name>
</gene>
<organism evidence="4 5">
    <name type="scientific">Caldivirga maquilingensis (strain ATCC 700844 / DSM 13496 / JCM 10307 / IC-167)</name>
    <dbReference type="NCBI Taxonomy" id="397948"/>
    <lineage>
        <taxon>Archaea</taxon>
        <taxon>Thermoproteota</taxon>
        <taxon>Thermoprotei</taxon>
        <taxon>Thermoproteales</taxon>
        <taxon>Thermoproteaceae</taxon>
        <taxon>Caldivirga</taxon>
    </lineage>
</organism>
<dbReference type="OrthoDB" id="6609at2157"/>
<dbReference type="HOGENOM" id="CLU_039703_0_0_2"/>
<feature type="domain" description="Archaeal Nre C-terminal" evidence="3">
    <location>
        <begin position="300"/>
        <end position="404"/>
    </location>
</feature>
<sequence>MRINPELCIKCRGEYNLCGLAYCPILVNNWTLRRIKPLEGRQDVNGSSPPSIMVGRLGYPKVRVYPATPPTHGDTGWLEEPRTWLSMRLEDFLSSRLTLIRGSVIFKVNDPRNPPRQLHDIQVMAISSGPVDTELTLAKPIKGNVTLNEQEPPIGPSAPLRSIKLSTIPQPSRAVEKAYSDVDLKANDAVWMLYNSGIDVHVISRLMSVGAIGRGRARRLVPTRWSITAVDEEVSSRLINEVKNYPELSEYRVYVRRSNNNLFIGILAPHTWLYEWGEAWWPGSTWNTWGSEPVIEIDSEGYWGRDTYPSIGGCYYAARLAAAEALHSMHRQAAVILWREIYPGFNIPVGVWFVRENVRAMFKGSYVSFSSLDEALKFASSQLKLPLAQWASRSYVLRRLREARLL</sequence>
<comment type="similarity">
    <text evidence="1">Belongs to the Nre family.</text>
</comment>
<evidence type="ECO:0000256" key="1">
    <source>
        <dbReference type="HAMAP-Rule" id="MF_02096"/>
    </source>
</evidence>
<dbReference type="HAMAP" id="MF_02096">
    <property type="entry name" value="Nre"/>
    <property type="match status" value="1"/>
</dbReference>
<dbReference type="EMBL" id="CP000852">
    <property type="protein sequence ID" value="ABW02647.1"/>
    <property type="molecule type" value="Genomic_DNA"/>
</dbReference>
<keyword evidence="1" id="KW-0227">DNA damage</keyword>
<feature type="domain" description="Archaeal Nre N-terminal" evidence="2">
    <location>
        <begin position="17"/>
        <end position="287"/>
    </location>
</feature>
<comment type="caution">
    <text evidence="1">Lacks conserved residue(s) required for the propagation of feature annotation.</text>
</comment>
<dbReference type="GeneID" id="5710082"/>
<evidence type="ECO:0000259" key="3">
    <source>
        <dbReference type="Pfam" id="PF04895"/>
    </source>
</evidence>
<keyword evidence="1" id="KW-0234">DNA repair</keyword>
<protein>
    <recommendedName>
        <fullName evidence="1">DNA repair protein</fullName>
    </recommendedName>
</protein>
<dbReference type="Pfam" id="PF04895">
    <property type="entry name" value="Nre_C"/>
    <property type="match status" value="1"/>
</dbReference>
<comment type="function">
    <text evidence="1">Involved in DNA damage repair.</text>
</comment>
<dbReference type="RefSeq" id="WP_012186866.1">
    <property type="nucleotide sequence ID" value="NC_009954.1"/>
</dbReference>
<evidence type="ECO:0000313" key="4">
    <source>
        <dbReference type="EMBL" id="ABW02647.1"/>
    </source>
</evidence>
<dbReference type="InterPro" id="IPR006978">
    <property type="entry name" value="Nre_N"/>
</dbReference>